<proteinExistence type="predicted"/>
<dbReference type="PANTHER" id="PTHR45947:SF3">
    <property type="entry name" value="SULFOQUINOVOSYL TRANSFERASE SQD2"/>
    <property type="match status" value="1"/>
</dbReference>
<keyword evidence="3" id="KW-0808">Transferase</keyword>
<dbReference type="PATRIC" id="fig|93930.3.peg.1715"/>
<dbReference type="InterPro" id="IPR028098">
    <property type="entry name" value="Glyco_trans_4-like_N"/>
</dbReference>
<sequence length="393" mass="45967">MRILYVSQFYFPYVKGGAEISLAILAENLSTQHNVWVFTIDPSNDSHDSINNVFVVRKHIPWLSHFLFEDLQNKKKINSLKARVSIIFAPYHKKLLKELEETINKFNPDIIHINNAVGFPLSKIYQMVRRRGKRVIQSIRDNFLLGTTSTGKRVPFWFRYINSVLSEADVVHFPSKTIMEKYGKQIKTEKIYIPNTVGIDFNEEKWNEFVERKKDDSVKKIAYVGVLEKHKGVHLLCEWFEDIYKALNNNVELIFVGDGSLRDFIENQLKKHIKNGTVKITGWIPRDEVDKILQESHFVILPSQWEEAFGRILIEGYYNGCLPIGSSWGAIPEVVGDKSLVFNNKKDLIKTLQFHSKTNNWYQKMMTLKEHMLQFSLSNHIKKFEQLYKILLK</sequence>
<comment type="caution">
    <text evidence="3">The sequence shown here is derived from an EMBL/GenBank/DDBJ whole genome shotgun (WGS) entry which is preliminary data.</text>
</comment>
<dbReference type="EMBL" id="LGFG01000060">
    <property type="protein sequence ID" value="KUK23035.1"/>
    <property type="molecule type" value="Genomic_DNA"/>
</dbReference>
<name>A0A117L321_9THEM</name>
<dbReference type="RefSeq" id="WP_334100516.1">
    <property type="nucleotide sequence ID" value="NZ_DAITJQ010000003.1"/>
</dbReference>
<evidence type="ECO:0000259" key="1">
    <source>
        <dbReference type="Pfam" id="PF00534"/>
    </source>
</evidence>
<dbReference type="AlphaFoldDB" id="A0A117L321"/>
<dbReference type="Gene3D" id="3.40.50.2000">
    <property type="entry name" value="Glycogen Phosphorylase B"/>
    <property type="match status" value="2"/>
</dbReference>
<accession>A0A117L321</accession>
<dbReference type="Proteomes" id="UP000058636">
    <property type="component" value="Unassembled WGS sequence"/>
</dbReference>
<dbReference type="PANTHER" id="PTHR45947">
    <property type="entry name" value="SULFOQUINOVOSYL TRANSFERASE SQD2"/>
    <property type="match status" value="1"/>
</dbReference>
<evidence type="ECO:0000259" key="2">
    <source>
        <dbReference type="Pfam" id="PF13439"/>
    </source>
</evidence>
<dbReference type="Pfam" id="PF00534">
    <property type="entry name" value="Glycos_transf_1"/>
    <property type="match status" value="1"/>
</dbReference>
<dbReference type="SUPFAM" id="SSF53756">
    <property type="entry name" value="UDP-Glycosyltransferase/glycogen phosphorylase"/>
    <property type="match status" value="1"/>
</dbReference>
<feature type="domain" description="Glycosyltransferase subfamily 4-like N-terminal" evidence="2">
    <location>
        <begin position="16"/>
        <end position="195"/>
    </location>
</feature>
<organism evidence="3 4">
    <name type="scientific">Thermotoga petrophila</name>
    <dbReference type="NCBI Taxonomy" id="93929"/>
    <lineage>
        <taxon>Bacteria</taxon>
        <taxon>Thermotogati</taxon>
        <taxon>Thermotogota</taxon>
        <taxon>Thermotogae</taxon>
        <taxon>Thermotogales</taxon>
        <taxon>Thermotogaceae</taxon>
        <taxon>Thermotoga</taxon>
    </lineage>
</organism>
<reference evidence="3 4" key="1">
    <citation type="journal article" date="2015" name="MBio">
        <title>Genome-Resolved Metagenomic Analysis Reveals Roles for Candidate Phyla and Other Microbial Community Members in Biogeochemical Transformations in Oil Reservoirs.</title>
        <authorList>
            <person name="Hu P."/>
            <person name="Tom L."/>
            <person name="Singh A."/>
            <person name="Thomas B.C."/>
            <person name="Baker B.J."/>
            <person name="Piceno Y.M."/>
            <person name="Andersen G.L."/>
            <person name="Banfield J.F."/>
        </authorList>
    </citation>
    <scope>NUCLEOTIDE SEQUENCE [LARGE SCALE GENOMIC DNA]</scope>
    <source>
        <strain evidence="3">46_26</strain>
    </source>
</reference>
<protein>
    <submittedName>
        <fullName evidence="3">Hexosyltransferase</fullName>
    </submittedName>
</protein>
<dbReference type="GO" id="GO:0016757">
    <property type="term" value="F:glycosyltransferase activity"/>
    <property type="evidence" value="ECO:0007669"/>
    <property type="project" value="InterPro"/>
</dbReference>
<feature type="domain" description="Glycosyl transferase family 1" evidence="1">
    <location>
        <begin position="205"/>
        <end position="350"/>
    </location>
</feature>
<gene>
    <name evidence="3" type="ORF">XD57_0862</name>
</gene>
<dbReference type="Pfam" id="PF13439">
    <property type="entry name" value="Glyco_transf_4"/>
    <property type="match status" value="1"/>
</dbReference>
<evidence type="ECO:0000313" key="4">
    <source>
        <dbReference type="Proteomes" id="UP000058636"/>
    </source>
</evidence>
<dbReference type="InterPro" id="IPR050194">
    <property type="entry name" value="Glycosyltransferase_grp1"/>
</dbReference>
<evidence type="ECO:0000313" key="3">
    <source>
        <dbReference type="EMBL" id="KUK23035.1"/>
    </source>
</evidence>
<dbReference type="InterPro" id="IPR001296">
    <property type="entry name" value="Glyco_trans_1"/>
</dbReference>